<dbReference type="GO" id="GO:0045211">
    <property type="term" value="C:postsynaptic membrane"/>
    <property type="evidence" value="ECO:0007669"/>
    <property type="project" value="UniProtKB-SubCell"/>
</dbReference>
<evidence type="ECO:0000259" key="17">
    <source>
        <dbReference type="SMART" id="SM00918"/>
    </source>
</evidence>
<dbReference type="InterPro" id="IPR019594">
    <property type="entry name" value="Glu/Gly-bd"/>
</dbReference>
<evidence type="ECO:0000256" key="4">
    <source>
        <dbReference type="ARBA" id="ARBA00022729"/>
    </source>
</evidence>
<dbReference type="AlphaFoldDB" id="A0AAD9P7R8"/>
<dbReference type="EMBL" id="JAODUO010000103">
    <property type="protein sequence ID" value="KAK2189531.1"/>
    <property type="molecule type" value="Genomic_DNA"/>
</dbReference>
<evidence type="ECO:0000256" key="2">
    <source>
        <dbReference type="ARBA" id="ARBA00022475"/>
    </source>
</evidence>
<keyword evidence="4" id="KW-0732">Signal</keyword>
<evidence type="ECO:0000259" key="16">
    <source>
        <dbReference type="SMART" id="SM00079"/>
    </source>
</evidence>
<keyword evidence="5 15" id="KW-1133">Transmembrane helix</keyword>
<dbReference type="SUPFAM" id="SSF53850">
    <property type="entry name" value="Periplasmic binding protein-like II"/>
    <property type="match status" value="1"/>
</dbReference>
<dbReference type="Gene3D" id="3.40.190.10">
    <property type="entry name" value="Periplasmic binding protein-like II"/>
    <property type="match status" value="1"/>
</dbReference>
<keyword evidence="10" id="KW-0325">Glycoprotein</keyword>
<dbReference type="SUPFAM" id="SSF81324">
    <property type="entry name" value="Voltage-gated potassium channels"/>
    <property type="match status" value="1"/>
</dbReference>
<organism evidence="18 19">
    <name type="scientific">Ridgeia piscesae</name>
    <name type="common">Tubeworm</name>
    <dbReference type="NCBI Taxonomy" id="27915"/>
    <lineage>
        <taxon>Eukaryota</taxon>
        <taxon>Metazoa</taxon>
        <taxon>Spiralia</taxon>
        <taxon>Lophotrochozoa</taxon>
        <taxon>Annelida</taxon>
        <taxon>Polychaeta</taxon>
        <taxon>Sedentaria</taxon>
        <taxon>Canalipalpata</taxon>
        <taxon>Sabellida</taxon>
        <taxon>Siboglinidae</taxon>
        <taxon>Ridgeia</taxon>
    </lineage>
</organism>
<dbReference type="SMART" id="SM00079">
    <property type="entry name" value="PBPe"/>
    <property type="match status" value="1"/>
</dbReference>
<evidence type="ECO:0000256" key="3">
    <source>
        <dbReference type="ARBA" id="ARBA00022692"/>
    </source>
</evidence>
<keyword evidence="19" id="KW-1185">Reference proteome</keyword>
<evidence type="ECO:0000256" key="1">
    <source>
        <dbReference type="ARBA" id="ARBA00022448"/>
    </source>
</evidence>
<proteinExistence type="predicted"/>
<dbReference type="FunFam" id="3.40.190.10:FF:000210">
    <property type="entry name" value="Glutamate receptor ionotropic, kainate 1"/>
    <property type="match status" value="1"/>
</dbReference>
<feature type="domain" description="Ionotropic glutamate receptor L-glutamate and glycine-binding" evidence="17">
    <location>
        <begin position="1"/>
        <end position="62"/>
    </location>
</feature>
<name>A0AAD9P7R8_RIDPI</name>
<dbReference type="InterPro" id="IPR001320">
    <property type="entry name" value="Iontro_rcpt_C"/>
</dbReference>
<keyword evidence="8 15" id="KW-0472">Membrane</keyword>
<evidence type="ECO:0000256" key="12">
    <source>
        <dbReference type="ARBA" id="ARBA00023286"/>
    </source>
</evidence>
<keyword evidence="6" id="KW-0770">Synapse</keyword>
<dbReference type="FunFam" id="3.40.190.10:FF:000060">
    <property type="entry name" value="Glutamate receptor ionotropic, kainate 1"/>
    <property type="match status" value="1"/>
</dbReference>
<sequence>MLKRSEAPLTGNDRYEGFCVDILKEIAQIVGFKYSIKLVADGKYGAPDDDGNWNGMNADLAVASLTINYIREQVIDFTKPFMNLGISILFKRPRRESPGLFSFLNPLAVEIWLYNPHPCNTENEVVENMFTMSNSFWFAVGTLMQQGSDINPHAVSTRIVGGIWWFFTLIIISSYTANLAAFLTVERMESKIPVYQRMWAFMESHERPVFVKTSQEGIDRVLNDNYAFLMESTMIDYNIQRNCELMQVGGLLDSKGYGIGTPIGG</sequence>
<evidence type="ECO:0000313" key="19">
    <source>
        <dbReference type="Proteomes" id="UP001209878"/>
    </source>
</evidence>
<keyword evidence="1" id="KW-0813">Transport</keyword>
<keyword evidence="11" id="KW-0628">Postsynaptic cell membrane</keyword>
<comment type="subcellular location">
    <subcellularLocation>
        <location evidence="14">Postsynaptic cell membrane</location>
        <topology evidence="14">Multi-pass membrane protein</topology>
    </subcellularLocation>
</comment>
<evidence type="ECO:0000256" key="14">
    <source>
        <dbReference type="ARBA" id="ARBA00034104"/>
    </source>
</evidence>
<dbReference type="InterPro" id="IPR015683">
    <property type="entry name" value="Ionotropic_Glu_rcpt"/>
</dbReference>
<dbReference type="GO" id="GO:0015276">
    <property type="term" value="F:ligand-gated monoatomic ion channel activity"/>
    <property type="evidence" value="ECO:0007669"/>
    <property type="project" value="InterPro"/>
</dbReference>
<keyword evidence="2" id="KW-1003">Cell membrane</keyword>
<feature type="domain" description="Ionotropic glutamate receptor C-terminal" evidence="16">
    <location>
        <begin position="1"/>
        <end position="265"/>
    </location>
</feature>
<evidence type="ECO:0000256" key="13">
    <source>
        <dbReference type="ARBA" id="ARBA00023303"/>
    </source>
</evidence>
<dbReference type="Pfam" id="PF00060">
    <property type="entry name" value="Lig_chan"/>
    <property type="match status" value="1"/>
</dbReference>
<dbReference type="SMART" id="SM00918">
    <property type="entry name" value="Lig_chan-Glu_bd"/>
    <property type="match status" value="1"/>
</dbReference>
<keyword evidence="13" id="KW-0407">Ion channel</keyword>
<evidence type="ECO:0000256" key="6">
    <source>
        <dbReference type="ARBA" id="ARBA00023018"/>
    </source>
</evidence>
<evidence type="ECO:0000256" key="11">
    <source>
        <dbReference type="ARBA" id="ARBA00023257"/>
    </source>
</evidence>
<evidence type="ECO:0000256" key="7">
    <source>
        <dbReference type="ARBA" id="ARBA00023065"/>
    </source>
</evidence>
<evidence type="ECO:0000256" key="15">
    <source>
        <dbReference type="SAM" id="Phobius"/>
    </source>
</evidence>
<keyword evidence="12" id="KW-1071">Ligand-gated ion channel</keyword>
<evidence type="ECO:0000256" key="9">
    <source>
        <dbReference type="ARBA" id="ARBA00023170"/>
    </source>
</evidence>
<evidence type="ECO:0000256" key="10">
    <source>
        <dbReference type="ARBA" id="ARBA00023180"/>
    </source>
</evidence>
<dbReference type="Pfam" id="PF10613">
    <property type="entry name" value="Lig_chan-Glu_bd"/>
    <property type="match status" value="1"/>
</dbReference>
<reference evidence="18" key="1">
    <citation type="journal article" date="2023" name="Mol. Biol. Evol.">
        <title>Third-Generation Sequencing Reveals the Adaptive Role of the Epigenome in Three Deep-Sea Polychaetes.</title>
        <authorList>
            <person name="Perez M."/>
            <person name="Aroh O."/>
            <person name="Sun Y."/>
            <person name="Lan Y."/>
            <person name="Juniper S.K."/>
            <person name="Young C.R."/>
            <person name="Angers B."/>
            <person name="Qian P.Y."/>
        </authorList>
    </citation>
    <scope>NUCLEOTIDE SEQUENCE</scope>
    <source>
        <strain evidence="18">R07B-5</strain>
    </source>
</reference>
<dbReference type="Proteomes" id="UP001209878">
    <property type="component" value="Unassembled WGS sequence"/>
</dbReference>
<keyword evidence="9" id="KW-0675">Receptor</keyword>
<comment type="caution">
    <text evidence="18">The sequence shown here is derived from an EMBL/GenBank/DDBJ whole genome shotgun (WGS) entry which is preliminary data.</text>
</comment>
<dbReference type="PANTHER" id="PTHR18966">
    <property type="entry name" value="IONOTROPIC GLUTAMATE RECEPTOR"/>
    <property type="match status" value="1"/>
</dbReference>
<dbReference type="Gene3D" id="1.10.287.70">
    <property type="match status" value="1"/>
</dbReference>
<protein>
    <submittedName>
        <fullName evidence="18">Uncharacterized protein</fullName>
    </submittedName>
</protein>
<evidence type="ECO:0000313" key="18">
    <source>
        <dbReference type="EMBL" id="KAK2189531.1"/>
    </source>
</evidence>
<gene>
    <name evidence="18" type="ORF">NP493_103g03000</name>
</gene>
<feature type="transmembrane region" description="Helical" evidence="15">
    <location>
        <begin position="163"/>
        <end position="185"/>
    </location>
</feature>
<keyword evidence="3 15" id="KW-0812">Transmembrane</keyword>
<keyword evidence="7" id="KW-0406">Ion transport</keyword>
<evidence type="ECO:0000256" key="8">
    <source>
        <dbReference type="ARBA" id="ARBA00023136"/>
    </source>
</evidence>
<accession>A0AAD9P7R8</accession>
<evidence type="ECO:0000256" key="5">
    <source>
        <dbReference type="ARBA" id="ARBA00022989"/>
    </source>
</evidence>